<gene>
    <name evidence="2" type="ORF">PZE19_23280</name>
</gene>
<comment type="caution">
    <text evidence="2">The sequence shown here is derived from an EMBL/GenBank/DDBJ whole genome shotgun (WGS) entry which is preliminary data.</text>
</comment>
<evidence type="ECO:0000313" key="2">
    <source>
        <dbReference type="EMBL" id="MDG3006702.1"/>
    </source>
</evidence>
<dbReference type="Gene3D" id="3.40.190.10">
    <property type="entry name" value="Periplasmic binding protein-like II"/>
    <property type="match status" value="2"/>
</dbReference>
<dbReference type="PANTHER" id="PTHR30632:SF0">
    <property type="entry name" value="SULFATE-BINDING PROTEIN"/>
    <property type="match status" value="1"/>
</dbReference>
<proteinExistence type="predicted"/>
<name>A0ABT6FGK0_9BACT</name>
<dbReference type="SUPFAM" id="SSF53850">
    <property type="entry name" value="Periplasmic binding protein-like II"/>
    <property type="match status" value="1"/>
</dbReference>
<accession>A0ABT6FGK0</accession>
<evidence type="ECO:0000256" key="1">
    <source>
        <dbReference type="SAM" id="SignalP"/>
    </source>
</evidence>
<keyword evidence="1" id="KW-0732">Signal</keyword>
<dbReference type="RefSeq" id="WP_277862995.1">
    <property type="nucleotide sequence ID" value="NZ_JARRAG010000002.1"/>
</dbReference>
<protein>
    <submittedName>
        <fullName evidence="2">Substrate-binding domain-containing protein</fullName>
    </submittedName>
</protein>
<feature type="signal peptide" evidence="1">
    <location>
        <begin position="1"/>
        <end position="24"/>
    </location>
</feature>
<feature type="chain" id="PRO_5046155124" evidence="1">
    <location>
        <begin position="25"/>
        <end position="288"/>
    </location>
</feature>
<sequence length="288" mass="30830">MRMRSLRLLIAVFGLAIAPAAAGADDKPSILCLTGPSMKTSIEELARVYEERTGVHVVVEMNDPRSLIERIKVVEHADLFISHDPFLAMLDRDGIKVRRAWNPASLTPVIAVARGNPKGIKGLKDLARPGVRMGVTNPGTAISGNILALMLRKAGVEREVEANVVKRAAAGRQLAAALVADELDAAFVWNAVVYANREKIEAVDVPAEQRPQEGPESVMAHPSLGRIELDHVRVTIALLDSTAHEESARSFAELVASPEGAAVFLAHGFSPADPRRAPGSAEARSSGR</sequence>
<dbReference type="EMBL" id="JARRAG010000002">
    <property type="protein sequence ID" value="MDG3006702.1"/>
    <property type="molecule type" value="Genomic_DNA"/>
</dbReference>
<evidence type="ECO:0000313" key="3">
    <source>
        <dbReference type="Proteomes" id="UP001216907"/>
    </source>
</evidence>
<dbReference type="InterPro" id="IPR050682">
    <property type="entry name" value="ModA/WtpA"/>
</dbReference>
<organism evidence="2 3">
    <name type="scientific">Paludisphaera mucosa</name>
    <dbReference type="NCBI Taxonomy" id="3030827"/>
    <lineage>
        <taxon>Bacteria</taxon>
        <taxon>Pseudomonadati</taxon>
        <taxon>Planctomycetota</taxon>
        <taxon>Planctomycetia</taxon>
        <taxon>Isosphaerales</taxon>
        <taxon>Isosphaeraceae</taxon>
        <taxon>Paludisphaera</taxon>
    </lineage>
</organism>
<dbReference type="Pfam" id="PF13531">
    <property type="entry name" value="SBP_bac_11"/>
    <property type="match status" value="1"/>
</dbReference>
<reference evidence="2 3" key="1">
    <citation type="submission" date="2023-03" db="EMBL/GenBank/DDBJ databases">
        <title>Paludisphaera mucosa sp. nov. a novel planctomycete from northern fen.</title>
        <authorList>
            <person name="Ivanova A."/>
        </authorList>
    </citation>
    <scope>NUCLEOTIDE SEQUENCE [LARGE SCALE GENOMIC DNA]</scope>
    <source>
        <strain evidence="2 3">Pla2</strain>
    </source>
</reference>
<dbReference type="PANTHER" id="PTHR30632">
    <property type="entry name" value="MOLYBDATE-BINDING PERIPLASMIC PROTEIN"/>
    <property type="match status" value="1"/>
</dbReference>
<dbReference type="Proteomes" id="UP001216907">
    <property type="component" value="Unassembled WGS sequence"/>
</dbReference>
<keyword evidence="3" id="KW-1185">Reference proteome</keyword>